<dbReference type="Proteomes" id="UP000193355">
    <property type="component" value="Unassembled WGS sequence"/>
</dbReference>
<evidence type="ECO:0000313" key="3">
    <source>
        <dbReference type="Proteomes" id="UP000193355"/>
    </source>
</evidence>
<proteinExistence type="predicted"/>
<evidence type="ECO:0000313" key="2">
    <source>
        <dbReference type="EMBL" id="SMG32228.1"/>
    </source>
</evidence>
<keyword evidence="3" id="KW-1185">Reference proteome</keyword>
<protein>
    <submittedName>
        <fullName evidence="2">Uncharacterized protein</fullName>
    </submittedName>
</protein>
<dbReference type="STRING" id="561720.SAMN06275492_11715"/>
<name>A0A1X7JWL2_9BACT</name>
<keyword evidence="1" id="KW-0732">Signal</keyword>
<dbReference type="EMBL" id="FXBB01000017">
    <property type="protein sequence ID" value="SMG32228.1"/>
    <property type="molecule type" value="Genomic_DNA"/>
</dbReference>
<gene>
    <name evidence="2" type="ORF">SAMN06275492_11715</name>
</gene>
<feature type="signal peptide" evidence="1">
    <location>
        <begin position="1"/>
        <end position="20"/>
    </location>
</feature>
<organism evidence="2 3">
    <name type="scientific">Dethiosulfovibrio salsuginis</name>
    <dbReference type="NCBI Taxonomy" id="561720"/>
    <lineage>
        <taxon>Bacteria</taxon>
        <taxon>Thermotogati</taxon>
        <taxon>Synergistota</taxon>
        <taxon>Synergistia</taxon>
        <taxon>Synergistales</taxon>
        <taxon>Dethiosulfovibrionaceae</taxon>
        <taxon>Dethiosulfovibrio</taxon>
    </lineage>
</organism>
<feature type="chain" id="PRO_5012530342" evidence="1">
    <location>
        <begin position="21"/>
        <end position="402"/>
    </location>
</feature>
<accession>A0A1X7JWL2</accession>
<reference evidence="3" key="1">
    <citation type="submission" date="2017-04" db="EMBL/GenBank/DDBJ databases">
        <authorList>
            <person name="Varghese N."/>
            <person name="Submissions S."/>
        </authorList>
    </citation>
    <scope>NUCLEOTIDE SEQUENCE [LARGE SCALE GENOMIC DNA]</scope>
    <source>
        <strain evidence="3">USBA 82</strain>
    </source>
</reference>
<dbReference type="AlphaFoldDB" id="A0A1X7JWL2"/>
<evidence type="ECO:0000256" key="1">
    <source>
        <dbReference type="SAM" id="SignalP"/>
    </source>
</evidence>
<sequence>MKKTRYSFALSVLMVLCAFAAWASGGLGGTPYSLATLSDGRVVYTTSEEFKSGAMGIVDPSSGAISSAVRSNLGGDAAVFSFSKGGTDRVLLANRLSWGAQTEIQIFNPSDWSNPEWNGTVNGNLKGVAVLSDDLYLAYYGSGKGLGRLEKRPLDSYGTVTLSRDIYKVASEDKGESVLTTDGGRLFLMVQGFESFPSSMDNGALVQVSPTDLTAVASVDVGINPVGMSSRGEAVYVASNGNYSSSAHKAWRIDGSNMARSEIKFAGFQDSGEFVQALFDNGTKIFVVSSVFDVALGVNRNKVYVVDRPSSWTTLTDIALGAPATTLDGWTVGSTLDVKGRLWVCSSNGTEGSVKGIGSDGSVETYPSSYPDSGGSGGGCSVGFAPSAMFLFAPILLLFRGR</sequence>
<dbReference type="SUPFAM" id="SSF69322">
    <property type="entry name" value="Tricorn protease domain 2"/>
    <property type="match status" value="1"/>
</dbReference>